<dbReference type="PANTHER" id="PTHR43298:SF2">
    <property type="entry name" value="FMN_FAD EXPORTER YEEO-RELATED"/>
    <property type="match status" value="1"/>
</dbReference>
<feature type="transmembrane region" description="Helical" evidence="2">
    <location>
        <begin position="152"/>
        <end position="174"/>
    </location>
</feature>
<evidence type="ECO:0000313" key="3">
    <source>
        <dbReference type="EMBL" id="MBB6361938.1"/>
    </source>
</evidence>
<feature type="transmembrane region" description="Helical" evidence="2">
    <location>
        <begin position="118"/>
        <end position="140"/>
    </location>
</feature>
<accession>A0AAW3VAE9</accession>
<keyword evidence="2" id="KW-0472">Membrane</keyword>
<name>A0AAW3VAE9_ACILW</name>
<dbReference type="RefSeq" id="WP_257221123.1">
    <property type="nucleotide sequence ID" value="NZ_JACHLA010000001.1"/>
</dbReference>
<dbReference type="PANTHER" id="PTHR43298">
    <property type="entry name" value="MULTIDRUG RESISTANCE PROTEIN NORM-RELATED"/>
    <property type="match status" value="1"/>
</dbReference>
<dbReference type="InterPro" id="IPR002528">
    <property type="entry name" value="MATE_fam"/>
</dbReference>
<organism evidence="3 4">
    <name type="scientific">Acinetobacter lwoffii</name>
    <dbReference type="NCBI Taxonomy" id="28090"/>
    <lineage>
        <taxon>Bacteria</taxon>
        <taxon>Pseudomonadati</taxon>
        <taxon>Pseudomonadota</taxon>
        <taxon>Gammaproteobacteria</taxon>
        <taxon>Moraxellales</taxon>
        <taxon>Moraxellaceae</taxon>
        <taxon>Acinetobacter</taxon>
    </lineage>
</organism>
<keyword evidence="1" id="KW-0813">Transport</keyword>
<feature type="transmembrane region" description="Helical" evidence="2">
    <location>
        <begin position="186"/>
        <end position="206"/>
    </location>
</feature>
<feature type="transmembrane region" description="Helical" evidence="2">
    <location>
        <begin position="227"/>
        <end position="253"/>
    </location>
</feature>
<sequence length="263" mass="29622">MKQFLHLWVPIFLSNAIIMLSGLFDVIFLSHFSPQHVAALAVCLSVYSLCFVTGIGVLQGMMQELAEANGRQDYADIQRILKQSILIVLVISAVAMYLFNHATPLLYFLKADAALQALIVPCLWLLAWTIPAHLLLRILYIFTQACGQAKRVFYANMIYLLLKVALAYVLIYGIEGYVTSYGVEGAFMAHLIVQWVLLFVYYFFFLEQKLKIQWSGVFFHWQTLLKILKIGLPNAVVTFADVFAISAIALLILPLGDIVVNAH</sequence>
<keyword evidence="2" id="KW-1133">Transmembrane helix</keyword>
<dbReference type="Proteomes" id="UP000548425">
    <property type="component" value="Unassembled WGS sequence"/>
</dbReference>
<dbReference type="Pfam" id="PF01554">
    <property type="entry name" value="MatE"/>
    <property type="match status" value="1"/>
</dbReference>
<evidence type="ECO:0000256" key="2">
    <source>
        <dbReference type="SAM" id="Phobius"/>
    </source>
</evidence>
<reference evidence="3 4" key="1">
    <citation type="submission" date="2020-08" db="EMBL/GenBank/DDBJ databases">
        <title>Functional genomics of gut bacteria from endangered species of beetles.</title>
        <authorList>
            <person name="Carlos-Shanley C."/>
        </authorList>
    </citation>
    <scope>NUCLEOTIDE SEQUENCE [LARGE SCALE GENOMIC DNA]</scope>
    <source>
        <strain evidence="3 4">S00127</strain>
    </source>
</reference>
<evidence type="ECO:0000256" key="1">
    <source>
        <dbReference type="ARBA" id="ARBA00022448"/>
    </source>
</evidence>
<evidence type="ECO:0000313" key="4">
    <source>
        <dbReference type="Proteomes" id="UP000548425"/>
    </source>
</evidence>
<dbReference type="EMBL" id="JACHLA010000001">
    <property type="protein sequence ID" value="MBB6361938.1"/>
    <property type="molecule type" value="Genomic_DNA"/>
</dbReference>
<dbReference type="GO" id="GO:0005886">
    <property type="term" value="C:plasma membrane"/>
    <property type="evidence" value="ECO:0007669"/>
    <property type="project" value="TreeGrafter"/>
</dbReference>
<comment type="caution">
    <text evidence="3">The sequence shown here is derived from an EMBL/GenBank/DDBJ whole genome shotgun (WGS) entry which is preliminary data.</text>
</comment>
<proteinExistence type="predicted"/>
<dbReference type="GO" id="GO:0042910">
    <property type="term" value="F:xenobiotic transmembrane transporter activity"/>
    <property type="evidence" value="ECO:0007669"/>
    <property type="project" value="InterPro"/>
</dbReference>
<protein>
    <submittedName>
        <fullName evidence="3">Na+-driven multidrug efflux pump</fullName>
    </submittedName>
</protein>
<feature type="transmembrane region" description="Helical" evidence="2">
    <location>
        <begin position="80"/>
        <end position="98"/>
    </location>
</feature>
<dbReference type="InterPro" id="IPR050222">
    <property type="entry name" value="MATE_MdtK"/>
</dbReference>
<feature type="transmembrane region" description="Helical" evidence="2">
    <location>
        <begin position="7"/>
        <end position="32"/>
    </location>
</feature>
<gene>
    <name evidence="3" type="ORF">HNP34_000014</name>
</gene>
<dbReference type="GO" id="GO:0015297">
    <property type="term" value="F:antiporter activity"/>
    <property type="evidence" value="ECO:0007669"/>
    <property type="project" value="InterPro"/>
</dbReference>
<dbReference type="AlphaFoldDB" id="A0AAW3VAE9"/>
<keyword evidence="2" id="KW-0812">Transmembrane</keyword>
<feature type="transmembrane region" description="Helical" evidence="2">
    <location>
        <begin position="38"/>
        <end position="59"/>
    </location>
</feature>